<dbReference type="PANTHER" id="PTHR45947">
    <property type="entry name" value="SULFOQUINOVOSYL TRANSFERASE SQD2"/>
    <property type="match status" value="1"/>
</dbReference>
<accession>A0A8J3AZI6</accession>
<evidence type="ECO:0000313" key="6">
    <source>
        <dbReference type="Proteomes" id="UP000649739"/>
    </source>
</evidence>
<evidence type="ECO:0000313" key="5">
    <source>
        <dbReference type="EMBL" id="GGJ78601.1"/>
    </source>
</evidence>
<comment type="caution">
    <text evidence="5">The sequence shown here is derived from an EMBL/GenBank/DDBJ whole genome shotgun (WGS) entry which is preliminary data.</text>
</comment>
<evidence type="ECO:0000259" key="3">
    <source>
        <dbReference type="Pfam" id="PF00534"/>
    </source>
</evidence>
<feature type="domain" description="Glycosyl transferase family 1" evidence="3">
    <location>
        <begin position="180"/>
        <end position="341"/>
    </location>
</feature>
<protein>
    <submittedName>
        <fullName evidence="5">Glycosyl transferase family 1</fullName>
    </submittedName>
</protein>
<dbReference type="GO" id="GO:0016757">
    <property type="term" value="F:glycosyltransferase activity"/>
    <property type="evidence" value="ECO:0007669"/>
    <property type="project" value="UniProtKB-KW"/>
</dbReference>
<dbReference type="InterPro" id="IPR028098">
    <property type="entry name" value="Glyco_trans_4-like_N"/>
</dbReference>
<dbReference type="SUPFAM" id="SSF53756">
    <property type="entry name" value="UDP-Glycosyltransferase/glycogen phosphorylase"/>
    <property type="match status" value="1"/>
</dbReference>
<dbReference type="AlphaFoldDB" id="A0A8J3AZI6"/>
<feature type="domain" description="Glycosyltransferase subfamily 4-like N-terminal" evidence="4">
    <location>
        <begin position="56"/>
        <end position="169"/>
    </location>
</feature>
<name>A0A8J3AZI6_9ACTN</name>
<organism evidence="5 6">
    <name type="scientific">Pilimelia anulata</name>
    <dbReference type="NCBI Taxonomy" id="53371"/>
    <lineage>
        <taxon>Bacteria</taxon>
        <taxon>Bacillati</taxon>
        <taxon>Actinomycetota</taxon>
        <taxon>Actinomycetes</taxon>
        <taxon>Micromonosporales</taxon>
        <taxon>Micromonosporaceae</taxon>
        <taxon>Pilimelia</taxon>
    </lineage>
</organism>
<dbReference type="GO" id="GO:1901137">
    <property type="term" value="P:carbohydrate derivative biosynthetic process"/>
    <property type="evidence" value="ECO:0007669"/>
    <property type="project" value="UniProtKB-ARBA"/>
</dbReference>
<keyword evidence="1" id="KW-0328">Glycosyltransferase</keyword>
<dbReference type="InterPro" id="IPR050194">
    <property type="entry name" value="Glycosyltransferase_grp1"/>
</dbReference>
<dbReference type="InterPro" id="IPR001296">
    <property type="entry name" value="Glyco_trans_1"/>
</dbReference>
<dbReference type="Gene3D" id="3.40.50.2000">
    <property type="entry name" value="Glycogen Phosphorylase B"/>
    <property type="match status" value="2"/>
</dbReference>
<sequence>MVIWRCALLPPSETFVRQQGDALTAWRPTFVGARRVPSFNARASDVIAYGGGRRDRAAFALLRATGRAPRLRKLLAGHALVHAHFGGDGWLISDAAARAGVPLVVTVHGYDVTRLPALPGARGLRHRRHLRAVFERAALVLAVSGHIRDRVLALGADPARLRVHHTGVPIPPLPPPAPPRWDVLFVGRFVEKKGLADLVDAVGALGAGGVRRPRVLLIGAGPLEGALRARAAALGVDATFGGVREPAEVRRAMSESRLFVSPSRTAADGDSEGLPTTILEAASLGLPTVATRHSGIPEAVLHGRTGLLGPEGDPATLARHIRVLLADDERRARYGAAARERACAHFDLHRQTRLLEELYDGVATR</sequence>
<dbReference type="EMBL" id="BMQB01000001">
    <property type="protein sequence ID" value="GGJ78601.1"/>
    <property type="molecule type" value="Genomic_DNA"/>
</dbReference>
<evidence type="ECO:0000259" key="4">
    <source>
        <dbReference type="Pfam" id="PF13439"/>
    </source>
</evidence>
<dbReference type="PANTHER" id="PTHR45947:SF14">
    <property type="entry name" value="SLL1723 PROTEIN"/>
    <property type="match status" value="1"/>
</dbReference>
<evidence type="ECO:0000256" key="2">
    <source>
        <dbReference type="ARBA" id="ARBA00022679"/>
    </source>
</evidence>
<reference evidence="5" key="1">
    <citation type="journal article" date="2014" name="Int. J. Syst. Evol. Microbiol.">
        <title>Complete genome sequence of Corynebacterium casei LMG S-19264T (=DSM 44701T), isolated from a smear-ripened cheese.</title>
        <authorList>
            <consortium name="US DOE Joint Genome Institute (JGI-PGF)"/>
            <person name="Walter F."/>
            <person name="Albersmeier A."/>
            <person name="Kalinowski J."/>
            <person name="Ruckert C."/>
        </authorList>
    </citation>
    <scope>NUCLEOTIDE SEQUENCE</scope>
    <source>
        <strain evidence="5">JCM 3090</strain>
    </source>
</reference>
<keyword evidence="2 5" id="KW-0808">Transferase</keyword>
<proteinExistence type="predicted"/>
<dbReference type="Pfam" id="PF00534">
    <property type="entry name" value="Glycos_transf_1"/>
    <property type="match status" value="1"/>
</dbReference>
<gene>
    <name evidence="5" type="ORF">GCM10010123_05690</name>
</gene>
<dbReference type="Proteomes" id="UP000649739">
    <property type="component" value="Unassembled WGS sequence"/>
</dbReference>
<evidence type="ECO:0000256" key="1">
    <source>
        <dbReference type="ARBA" id="ARBA00022676"/>
    </source>
</evidence>
<reference evidence="5" key="2">
    <citation type="submission" date="2020-09" db="EMBL/GenBank/DDBJ databases">
        <authorList>
            <person name="Sun Q."/>
            <person name="Ohkuma M."/>
        </authorList>
    </citation>
    <scope>NUCLEOTIDE SEQUENCE</scope>
    <source>
        <strain evidence="5">JCM 3090</strain>
    </source>
</reference>
<dbReference type="Pfam" id="PF13439">
    <property type="entry name" value="Glyco_transf_4"/>
    <property type="match status" value="1"/>
</dbReference>
<keyword evidence="6" id="KW-1185">Reference proteome</keyword>